<organism evidence="2 3">
    <name type="scientific">Aphanomyces euteiches</name>
    <dbReference type="NCBI Taxonomy" id="100861"/>
    <lineage>
        <taxon>Eukaryota</taxon>
        <taxon>Sar</taxon>
        <taxon>Stramenopiles</taxon>
        <taxon>Oomycota</taxon>
        <taxon>Saprolegniomycetes</taxon>
        <taxon>Saprolegniales</taxon>
        <taxon>Verrucalvaceae</taxon>
        <taxon>Aphanomyces</taxon>
    </lineage>
</organism>
<dbReference type="AlphaFoldDB" id="A0A6G0WQG9"/>
<gene>
    <name evidence="2" type="ORF">Ae201684_012742</name>
</gene>
<protein>
    <submittedName>
        <fullName evidence="2">Uncharacterized protein</fullName>
    </submittedName>
</protein>
<evidence type="ECO:0000313" key="3">
    <source>
        <dbReference type="Proteomes" id="UP000481153"/>
    </source>
</evidence>
<reference evidence="2 3" key="1">
    <citation type="submission" date="2019-07" db="EMBL/GenBank/DDBJ databases">
        <title>Genomics analysis of Aphanomyces spp. identifies a new class of oomycete effector associated with host adaptation.</title>
        <authorList>
            <person name="Gaulin E."/>
        </authorList>
    </citation>
    <scope>NUCLEOTIDE SEQUENCE [LARGE SCALE GENOMIC DNA]</scope>
    <source>
        <strain evidence="2 3">ATCC 201684</strain>
    </source>
</reference>
<feature type="region of interest" description="Disordered" evidence="1">
    <location>
        <begin position="59"/>
        <end position="87"/>
    </location>
</feature>
<proteinExistence type="predicted"/>
<comment type="caution">
    <text evidence="2">The sequence shown here is derived from an EMBL/GenBank/DDBJ whole genome shotgun (WGS) entry which is preliminary data.</text>
</comment>
<sequence>MAKPTVAAANDLYERVISSFEASQGEPNVPDALKDKPKEFFSQIAAKWRNQLEQYKLPHDESIEIAPEQPEPLAVEDEEKSDDAADIKQHRPGFDLNAIGRPAPFMEDPHKSRQRVEVAHRAPARNASKKRQATLADKALCHPGTLVGVYSQTKLTARTMKRNYSIGACLLRTYESASCHLPRVVYIQEQEAEGNLIRATTEPVDASDMCTVVVNEEPRSVPRDQVYYAVEHLLVDGIAYLSMDAPSS</sequence>
<dbReference type="VEuPathDB" id="FungiDB:AeMF1_003392"/>
<dbReference type="EMBL" id="VJMJ01000162">
    <property type="protein sequence ID" value="KAF0729681.1"/>
    <property type="molecule type" value="Genomic_DNA"/>
</dbReference>
<keyword evidence="3" id="KW-1185">Reference proteome</keyword>
<evidence type="ECO:0000313" key="2">
    <source>
        <dbReference type="EMBL" id="KAF0729681.1"/>
    </source>
</evidence>
<accession>A0A6G0WQG9</accession>
<name>A0A6G0WQG9_9STRA</name>
<evidence type="ECO:0000256" key="1">
    <source>
        <dbReference type="SAM" id="MobiDB-lite"/>
    </source>
</evidence>
<dbReference type="Proteomes" id="UP000481153">
    <property type="component" value="Unassembled WGS sequence"/>
</dbReference>